<organism evidence="1 2">
    <name type="scientific">Forsythia ovata</name>
    <dbReference type="NCBI Taxonomy" id="205694"/>
    <lineage>
        <taxon>Eukaryota</taxon>
        <taxon>Viridiplantae</taxon>
        <taxon>Streptophyta</taxon>
        <taxon>Embryophyta</taxon>
        <taxon>Tracheophyta</taxon>
        <taxon>Spermatophyta</taxon>
        <taxon>Magnoliopsida</taxon>
        <taxon>eudicotyledons</taxon>
        <taxon>Gunneridae</taxon>
        <taxon>Pentapetalae</taxon>
        <taxon>asterids</taxon>
        <taxon>lamiids</taxon>
        <taxon>Lamiales</taxon>
        <taxon>Oleaceae</taxon>
        <taxon>Forsythieae</taxon>
        <taxon>Forsythia</taxon>
    </lineage>
</organism>
<gene>
    <name evidence="1" type="ORF">Fot_11161</name>
</gene>
<sequence length="100" mass="11169">MKISKIDQPPMLSNSSISHVFGACFLCSNQLIEKERNESLDTCVLRLLFEHLCGCCTPGHDQWDYHFCRTFGIENLLGYPNAFIASKNEAYSSLSSNSSG</sequence>
<comment type="caution">
    <text evidence="1">The sequence shown here is derived from an EMBL/GenBank/DDBJ whole genome shotgun (WGS) entry which is preliminary data.</text>
</comment>
<dbReference type="AlphaFoldDB" id="A0ABD1WIW2"/>
<name>A0ABD1WIW2_9LAMI</name>
<proteinExistence type="predicted"/>
<dbReference type="EMBL" id="JBFOLJ010000003">
    <property type="protein sequence ID" value="KAL2549631.1"/>
    <property type="molecule type" value="Genomic_DNA"/>
</dbReference>
<reference evidence="2" key="1">
    <citation type="submission" date="2024-07" db="EMBL/GenBank/DDBJ databases">
        <title>Two chromosome-level genome assemblies of Korean endemic species Abeliophyllum distichum and Forsythia ovata (Oleaceae).</title>
        <authorList>
            <person name="Jang H."/>
        </authorList>
    </citation>
    <scope>NUCLEOTIDE SEQUENCE [LARGE SCALE GENOMIC DNA]</scope>
</reference>
<keyword evidence="2" id="KW-1185">Reference proteome</keyword>
<protein>
    <submittedName>
        <fullName evidence="1">Uncharacterized protein</fullName>
    </submittedName>
</protein>
<dbReference type="Proteomes" id="UP001604277">
    <property type="component" value="Unassembled WGS sequence"/>
</dbReference>
<evidence type="ECO:0000313" key="1">
    <source>
        <dbReference type="EMBL" id="KAL2549631.1"/>
    </source>
</evidence>
<dbReference type="PROSITE" id="PS51257">
    <property type="entry name" value="PROKAR_LIPOPROTEIN"/>
    <property type="match status" value="1"/>
</dbReference>
<accession>A0ABD1WIW2</accession>
<evidence type="ECO:0000313" key="2">
    <source>
        <dbReference type="Proteomes" id="UP001604277"/>
    </source>
</evidence>